<accession>A0AAJ0BRM9</accession>
<name>A0AAJ0BRM9_9PEZI</name>
<proteinExistence type="predicted"/>
<dbReference type="RefSeq" id="XP_060278082.1">
    <property type="nucleotide sequence ID" value="XM_060426331.1"/>
</dbReference>
<dbReference type="GeneID" id="85309518"/>
<comment type="caution">
    <text evidence="1">The sequence shown here is derived from an EMBL/GenBank/DDBJ whole genome shotgun (WGS) entry which is preliminary data.</text>
</comment>
<gene>
    <name evidence="1" type="ORF">QBC33DRAFT_520042</name>
</gene>
<dbReference type="Proteomes" id="UP001244011">
    <property type="component" value="Unassembled WGS sequence"/>
</dbReference>
<keyword evidence="2" id="KW-1185">Reference proteome</keyword>
<evidence type="ECO:0000313" key="1">
    <source>
        <dbReference type="EMBL" id="KAK1761869.1"/>
    </source>
</evidence>
<protein>
    <submittedName>
        <fullName evidence="1">Uncharacterized protein</fullName>
    </submittedName>
</protein>
<evidence type="ECO:0000313" key="2">
    <source>
        <dbReference type="Proteomes" id="UP001244011"/>
    </source>
</evidence>
<dbReference type="EMBL" id="MU839048">
    <property type="protein sequence ID" value="KAK1761869.1"/>
    <property type="molecule type" value="Genomic_DNA"/>
</dbReference>
<reference evidence="1" key="1">
    <citation type="submission" date="2023-06" db="EMBL/GenBank/DDBJ databases">
        <title>Genome-scale phylogeny and comparative genomics of the fungal order Sordariales.</title>
        <authorList>
            <consortium name="Lawrence Berkeley National Laboratory"/>
            <person name="Hensen N."/>
            <person name="Bonometti L."/>
            <person name="Westerberg I."/>
            <person name="Brannstrom I.O."/>
            <person name="Guillou S."/>
            <person name="Cros-Aarteil S."/>
            <person name="Calhoun S."/>
            <person name="Haridas S."/>
            <person name="Kuo A."/>
            <person name="Mondo S."/>
            <person name="Pangilinan J."/>
            <person name="Riley R."/>
            <person name="Labutti K."/>
            <person name="Andreopoulos B."/>
            <person name="Lipzen A."/>
            <person name="Chen C."/>
            <person name="Yanf M."/>
            <person name="Daum C."/>
            <person name="Ng V."/>
            <person name="Clum A."/>
            <person name="Steindorff A."/>
            <person name="Ohm R."/>
            <person name="Martin F."/>
            <person name="Silar P."/>
            <person name="Natvig D."/>
            <person name="Lalanne C."/>
            <person name="Gautier V."/>
            <person name="Ament-Velasquez S.L."/>
            <person name="Kruys A."/>
            <person name="Hutchinson M.I."/>
            <person name="Powell A.J."/>
            <person name="Barry K."/>
            <person name="Miller A.N."/>
            <person name="Grigoriev I.V."/>
            <person name="Debuchy R."/>
            <person name="Gladieux P."/>
            <person name="Thoren M.H."/>
            <person name="Johannesson H."/>
        </authorList>
    </citation>
    <scope>NUCLEOTIDE SEQUENCE</scope>
    <source>
        <strain evidence="1">8032-3</strain>
    </source>
</reference>
<sequence>MPALKPSASDEVTAANLPKVSQESSFNELPYPVACLRDLSSINSLGQIKYQELRSWRKTVCLMPRLAMANLKLHVVWGRGGSGAGADDTDGAVNKLRASVARVVDDRLGEGYVPAPTPSTRILDGHRQPLPQCDLGHGPRNLDNSLTVRPLPHPRVGVCLRSGPSCTPSLRDDPLGGIRKHREHDPNLVSRNFPFLLWN</sequence>
<dbReference type="AlphaFoldDB" id="A0AAJ0BRM9"/>
<organism evidence="1 2">
    <name type="scientific">Phialemonium atrogriseum</name>
    <dbReference type="NCBI Taxonomy" id="1093897"/>
    <lineage>
        <taxon>Eukaryota</taxon>
        <taxon>Fungi</taxon>
        <taxon>Dikarya</taxon>
        <taxon>Ascomycota</taxon>
        <taxon>Pezizomycotina</taxon>
        <taxon>Sordariomycetes</taxon>
        <taxon>Sordariomycetidae</taxon>
        <taxon>Cephalothecales</taxon>
        <taxon>Cephalothecaceae</taxon>
        <taxon>Phialemonium</taxon>
    </lineage>
</organism>